<dbReference type="GO" id="GO:0000155">
    <property type="term" value="F:phosphorelay sensor kinase activity"/>
    <property type="evidence" value="ECO:0007669"/>
    <property type="project" value="InterPro"/>
</dbReference>
<keyword evidence="8" id="KW-0472">Membrane</keyword>
<evidence type="ECO:0000256" key="2">
    <source>
        <dbReference type="ARBA" id="ARBA00012438"/>
    </source>
</evidence>
<dbReference type="GO" id="GO:0005886">
    <property type="term" value="C:plasma membrane"/>
    <property type="evidence" value="ECO:0007669"/>
    <property type="project" value="TreeGrafter"/>
</dbReference>
<keyword evidence="3" id="KW-0597">Phosphoprotein</keyword>
<reference evidence="10 11" key="1">
    <citation type="submission" date="2019-02" db="EMBL/GenBank/DDBJ databases">
        <title>Pedobacter sp. RP-3-11 sp. nov., isolated from Arctic soil.</title>
        <authorList>
            <person name="Dahal R.H."/>
        </authorList>
    </citation>
    <scope>NUCLEOTIDE SEQUENCE [LARGE SCALE GENOMIC DNA]</scope>
    <source>
        <strain evidence="10 11">RP-3-11</strain>
    </source>
</reference>
<evidence type="ECO:0000313" key="11">
    <source>
        <dbReference type="Proteomes" id="UP000291485"/>
    </source>
</evidence>
<keyword evidence="11" id="KW-1185">Reference proteome</keyword>
<organism evidence="10 11">
    <name type="scientific">Pedobacter frigidisoli</name>
    <dbReference type="NCBI Taxonomy" id="2530455"/>
    <lineage>
        <taxon>Bacteria</taxon>
        <taxon>Pseudomonadati</taxon>
        <taxon>Bacteroidota</taxon>
        <taxon>Sphingobacteriia</taxon>
        <taxon>Sphingobacteriales</taxon>
        <taxon>Sphingobacteriaceae</taxon>
        <taxon>Pedobacter</taxon>
    </lineage>
</organism>
<evidence type="ECO:0000256" key="5">
    <source>
        <dbReference type="ARBA" id="ARBA00022692"/>
    </source>
</evidence>
<evidence type="ECO:0000256" key="3">
    <source>
        <dbReference type="ARBA" id="ARBA00022553"/>
    </source>
</evidence>
<name>A0A4R0P5J7_9SPHI</name>
<evidence type="ECO:0000256" key="1">
    <source>
        <dbReference type="ARBA" id="ARBA00000085"/>
    </source>
</evidence>
<evidence type="ECO:0000256" key="4">
    <source>
        <dbReference type="ARBA" id="ARBA00022679"/>
    </source>
</evidence>
<keyword evidence="6 10" id="KW-0418">Kinase</keyword>
<dbReference type="EMBL" id="SJSN01000002">
    <property type="protein sequence ID" value="TCD12152.1"/>
    <property type="molecule type" value="Genomic_DNA"/>
</dbReference>
<evidence type="ECO:0000256" key="7">
    <source>
        <dbReference type="ARBA" id="ARBA00022989"/>
    </source>
</evidence>
<sequence>MKLASKYNRVNLITSLVVLLFTGVIYYVVIHFILTEKLDRDLGVEEDEIKQYVKTYQQLPLPASYLDQQIYYRPLTGNVTETRDFKYTTFYNPKDKEMEPGRSLVTIVFLKNKPYEVNITKSRVESEDLVRIILLITLGVTGILLISLILINRFALTRLWKPFYKILLQMKDFNLTKMNEITYSKSDIDEFNELNESANLMASRVKQDYKDLRNFTDNASHEMMTPLAIINSKLDTLLQNGPFTEEQGIILDDIYKATGRLSRLNQGLLLLTKIENNLVPDIQVIALNELLEEKVRLFKELAENEKITFHLNLAAVKVNMSKYLADVLLNNLLSNAIKYNFKGGQIWIVLDQDSIQISNTGNDGEMDLNLFSRFAKSANSEGMGLGLAITKQICSLYNFSLSYKFETQKHWFSILFKNSDKAKVLHR</sequence>
<dbReference type="PANTHER" id="PTHR45436:SF5">
    <property type="entry name" value="SENSOR HISTIDINE KINASE TRCS"/>
    <property type="match status" value="1"/>
</dbReference>
<dbReference type="Gene3D" id="1.10.287.130">
    <property type="match status" value="1"/>
</dbReference>
<dbReference type="InterPro" id="IPR036890">
    <property type="entry name" value="HATPase_C_sf"/>
</dbReference>
<evidence type="ECO:0000259" key="9">
    <source>
        <dbReference type="PROSITE" id="PS50109"/>
    </source>
</evidence>
<protein>
    <recommendedName>
        <fullName evidence="2">histidine kinase</fullName>
        <ecNumber evidence="2">2.7.13.3</ecNumber>
    </recommendedName>
</protein>
<dbReference type="InterPro" id="IPR036097">
    <property type="entry name" value="HisK_dim/P_sf"/>
</dbReference>
<comment type="caution">
    <text evidence="10">The sequence shown here is derived from an EMBL/GenBank/DDBJ whole genome shotgun (WGS) entry which is preliminary data.</text>
</comment>
<accession>A0A4R0P5J7</accession>
<comment type="catalytic activity">
    <reaction evidence="1">
        <text>ATP + protein L-histidine = ADP + protein N-phospho-L-histidine.</text>
        <dbReference type="EC" id="2.7.13.3"/>
    </reaction>
</comment>
<dbReference type="Pfam" id="PF00512">
    <property type="entry name" value="HisKA"/>
    <property type="match status" value="1"/>
</dbReference>
<dbReference type="InterPro" id="IPR050428">
    <property type="entry name" value="TCS_sensor_his_kinase"/>
</dbReference>
<feature type="transmembrane region" description="Helical" evidence="8">
    <location>
        <begin position="129"/>
        <end position="151"/>
    </location>
</feature>
<keyword evidence="4" id="KW-0808">Transferase</keyword>
<dbReference type="Pfam" id="PF02518">
    <property type="entry name" value="HATPase_c"/>
    <property type="match status" value="1"/>
</dbReference>
<keyword evidence="7 8" id="KW-1133">Transmembrane helix</keyword>
<evidence type="ECO:0000256" key="6">
    <source>
        <dbReference type="ARBA" id="ARBA00022777"/>
    </source>
</evidence>
<dbReference type="Gene3D" id="3.30.565.10">
    <property type="entry name" value="Histidine kinase-like ATPase, C-terminal domain"/>
    <property type="match status" value="1"/>
</dbReference>
<dbReference type="InterPro" id="IPR003661">
    <property type="entry name" value="HisK_dim/P_dom"/>
</dbReference>
<proteinExistence type="predicted"/>
<evidence type="ECO:0000256" key="8">
    <source>
        <dbReference type="SAM" id="Phobius"/>
    </source>
</evidence>
<dbReference type="InterPro" id="IPR005467">
    <property type="entry name" value="His_kinase_dom"/>
</dbReference>
<feature type="transmembrane region" description="Helical" evidence="8">
    <location>
        <begin position="12"/>
        <end position="34"/>
    </location>
</feature>
<evidence type="ECO:0000313" key="10">
    <source>
        <dbReference type="EMBL" id="TCD12152.1"/>
    </source>
</evidence>
<dbReference type="EC" id="2.7.13.3" evidence="2"/>
<gene>
    <name evidence="10" type="ORF">EZ449_03820</name>
</gene>
<dbReference type="Proteomes" id="UP000291485">
    <property type="component" value="Unassembled WGS sequence"/>
</dbReference>
<dbReference type="InterPro" id="IPR003594">
    <property type="entry name" value="HATPase_dom"/>
</dbReference>
<dbReference type="CDD" id="cd00082">
    <property type="entry name" value="HisKA"/>
    <property type="match status" value="1"/>
</dbReference>
<dbReference type="AlphaFoldDB" id="A0A4R0P5J7"/>
<dbReference type="SMART" id="SM00387">
    <property type="entry name" value="HATPase_c"/>
    <property type="match status" value="1"/>
</dbReference>
<dbReference type="PROSITE" id="PS50109">
    <property type="entry name" value="HIS_KIN"/>
    <property type="match status" value="1"/>
</dbReference>
<dbReference type="PANTHER" id="PTHR45436">
    <property type="entry name" value="SENSOR HISTIDINE KINASE YKOH"/>
    <property type="match status" value="1"/>
</dbReference>
<keyword evidence="5 8" id="KW-0812">Transmembrane</keyword>
<dbReference type="SUPFAM" id="SSF47384">
    <property type="entry name" value="Homodimeric domain of signal transducing histidine kinase"/>
    <property type="match status" value="1"/>
</dbReference>
<dbReference type="OrthoDB" id="1522504at2"/>
<feature type="domain" description="Histidine kinase" evidence="9">
    <location>
        <begin position="218"/>
        <end position="420"/>
    </location>
</feature>
<dbReference type="RefSeq" id="WP_131556631.1">
    <property type="nucleotide sequence ID" value="NZ_SJSN01000002.1"/>
</dbReference>
<dbReference type="SMART" id="SM00388">
    <property type="entry name" value="HisKA"/>
    <property type="match status" value="1"/>
</dbReference>
<dbReference type="SUPFAM" id="SSF55874">
    <property type="entry name" value="ATPase domain of HSP90 chaperone/DNA topoisomerase II/histidine kinase"/>
    <property type="match status" value="1"/>
</dbReference>